<gene>
    <name evidence="1" type="ORF">soil367_15090</name>
</gene>
<evidence type="ECO:0000313" key="1">
    <source>
        <dbReference type="EMBL" id="QCF27150.1"/>
    </source>
</evidence>
<accession>A0A4V1D919</accession>
<name>A0A4V1D919_9ALTE</name>
<dbReference type="Proteomes" id="UP000298049">
    <property type="component" value="Chromosome"/>
</dbReference>
<keyword evidence="2" id="KW-1185">Reference proteome</keyword>
<dbReference type="KEGG" id="hmi:soil367_15090"/>
<evidence type="ECO:0008006" key="3">
    <source>
        <dbReference type="Google" id="ProtNLM"/>
    </source>
</evidence>
<evidence type="ECO:0000313" key="2">
    <source>
        <dbReference type="Proteomes" id="UP000298049"/>
    </source>
</evidence>
<reference evidence="1 2" key="1">
    <citation type="submission" date="2018-07" db="EMBL/GenBank/DDBJ databases">
        <title>Marsedoiliclastica nanhaica gen. nov. sp. nov., a novel marine hydrocarbonoclastic bacterium isolated from an in-situ enriched hydrocarbon-degrading consortium in deep-sea sediment.</title>
        <authorList>
            <person name="Dong C."/>
            <person name="Ma T."/>
            <person name="Liu R."/>
            <person name="Shao Z."/>
        </authorList>
    </citation>
    <scope>NUCLEOTIDE SEQUENCE [LARGE SCALE GENOMIC DNA]</scope>
    <source>
        <strain evidence="2">soil36-7</strain>
    </source>
</reference>
<proteinExistence type="predicted"/>
<dbReference type="AlphaFoldDB" id="A0A4V1D919"/>
<dbReference type="EMBL" id="CP031093">
    <property type="protein sequence ID" value="QCF27150.1"/>
    <property type="molecule type" value="Genomic_DNA"/>
</dbReference>
<dbReference type="OrthoDB" id="7025807at2"/>
<sequence length="195" mass="21368">MRLSAKLCNTMGGPNTCRWMLLLLPGLVLVAAAMASVVQTPNDLASHQPLQKVAPAQLAFDQEALDALNLDDMLERATGYHTRALSLDGRITAALESGVADLPEALPPMAEERVRLLIRKAVPGPQGRQLGDLTVRFHRYQVAQRKLGLLEAAPTSRAAFEARTKLQIEHFGADDARRLFAQRNAILRAMLEPDE</sequence>
<dbReference type="SUPFAM" id="SSF158855">
    <property type="entry name" value="Lipase chaperone-like"/>
    <property type="match status" value="1"/>
</dbReference>
<protein>
    <recommendedName>
        <fullName evidence="3">Lipase chaperone</fullName>
    </recommendedName>
</protein>
<dbReference type="RefSeq" id="WP_136549856.1">
    <property type="nucleotide sequence ID" value="NZ_CP031093.1"/>
</dbReference>
<organism evidence="1 2">
    <name type="scientific">Hydrocarboniclastica marina</name>
    <dbReference type="NCBI Taxonomy" id="2259620"/>
    <lineage>
        <taxon>Bacteria</taxon>
        <taxon>Pseudomonadati</taxon>
        <taxon>Pseudomonadota</taxon>
        <taxon>Gammaproteobacteria</taxon>
        <taxon>Alteromonadales</taxon>
        <taxon>Alteromonadaceae</taxon>
        <taxon>Hydrocarboniclastica</taxon>
    </lineage>
</organism>